<protein>
    <submittedName>
        <fullName evidence="1">Uncharacterized protein</fullName>
    </submittedName>
</protein>
<accession>A0ABY6LYG2</accession>
<evidence type="ECO:0000313" key="2">
    <source>
        <dbReference type="Proteomes" id="UP001235939"/>
    </source>
</evidence>
<name>A0ABY6LYG2_9ARAC</name>
<keyword evidence="2" id="KW-1185">Reference proteome</keyword>
<organism evidence="1 2">
    <name type="scientific">Cordylochernes scorpioides</name>
    <dbReference type="NCBI Taxonomy" id="51811"/>
    <lineage>
        <taxon>Eukaryota</taxon>
        <taxon>Metazoa</taxon>
        <taxon>Ecdysozoa</taxon>
        <taxon>Arthropoda</taxon>
        <taxon>Chelicerata</taxon>
        <taxon>Arachnida</taxon>
        <taxon>Pseudoscorpiones</taxon>
        <taxon>Cheliferoidea</taxon>
        <taxon>Chernetidae</taxon>
        <taxon>Cordylochernes</taxon>
    </lineage>
</organism>
<reference evidence="1 2" key="1">
    <citation type="submission" date="2022-03" db="EMBL/GenBank/DDBJ databases">
        <title>A chromosomal length assembly of Cordylochernes scorpioides.</title>
        <authorList>
            <person name="Zeh D."/>
            <person name="Zeh J."/>
        </authorList>
    </citation>
    <scope>NUCLEOTIDE SEQUENCE [LARGE SCALE GENOMIC DNA]</scope>
    <source>
        <strain evidence="1">IN4F17</strain>
        <tissue evidence="1">Whole Body</tissue>
    </source>
</reference>
<proteinExistence type="predicted"/>
<evidence type="ECO:0000313" key="1">
    <source>
        <dbReference type="EMBL" id="UYV84838.1"/>
    </source>
</evidence>
<dbReference type="Proteomes" id="UP001235939">
    <property type="component" value="Chromosome X"/>
</dbReference>
<dbReference type="EMBL" id="CP092886">
    <property type="protein sequence ID" value="UYV84838.1"/>
    <property type="molecule type" value="Genomic_DNA"/>
</dbReference>
<gene>
    <name evidence="1" type="ORF">LAZ67_X003660</name>
</gene>
<sequence length="92" mass="10704">MEEEIFKTCTTFRRSKDVCTSDLVEKVKEIISLDRRQGLKGIASDLGDTLVFFIDKSDFIERINTGDETWVYAYEPEKKKRQSLDCRSPGYL</sequence>